<evidence type="ECO:0000256" key="5">
    <source>
        <dbReference type="ARBA" id="ARBA00022692"/>
    </source>
</evidence>
<dbReference type="AlphaFoldDB" id="A0A1H7B011"/>
<evidence type="ECO:0000256" key="1">
    <source>
        <dbReference type="ARBA" id="ARBA00004651"/>
    </source>
</evidence>
<name>A0A1H7B011_9FIRM</name>
<evidence type="ECO:0000256" key="2">
    <source>
        <dbReference type="ARBA" id="ARBA00007362"/>
    </source>
</evidence>
<dbReference type="SUPFAM" id="SSF103481">
    <property type="entry name" value="Multidrug resistance efflux transporter EmrE"/>
    <property type="match status" value="2"/>
</dbReference>
<dbReference type="InterPro" id="IPR004626">
    <property type="entry name" value="RarD"/>
</dbReference>
<gene>
    <name evidence="10" type="ORF">SAMN05660742_11492</name>
</gene>
<feature type="transmembrane region" description="Helical" evidence="8">
    <location>
        <begin position="131"/>
        <end position="148"/>
    </location>
</feature>
<evidence type="ECO:0000256" key="7">
    <source>
        <dbReference type="ARBA" id="ARBA00023136"/>
    </source>
</evidence>
<comment type="similarity">
    <text evidence="2">Belongs to the EamA transporter family.</text>
</comment>
<feature type="transmembrane region" description="Helical" evidence="8">
    <location>
        <begin position="182"/>
        <end position="200"/>
    </location>
</feature>
<feature type="transmembrane region" description="Helical" evidence="8">
    <location>
        <begin position="76"/>
        <end position="95"/>
    </location>
</feature>
<evidence type="ECO:0000259" key="9">
    <source>
        <dbReference type="Pfam" id="PF00892"/>
    </source>
</evidence>
<evidence type="ECO:0000313" key="11">
    <source>
        <dbReference type="Proteomes" id="UP000199662"/>
    </source>
</evidence>
<feature type="domain" description="EamA" evidence="9">
    <location>
        <begin position="7"/>
        <end position="144"/>
    </location>
</feature>
<dbReference type="InterPro" id="IPR037185">
    <property type="entry name" value="EmrE-like"/>
</dbReference>
<dbReference type="InterPro" id="IPR000620">
    <property type="entry name" value="EamA_dom"/>
</dbReference>
<evidence type="ECO:0000256" key="3">
    <source>
        <dbReference type="ARBA" id="ARBA00022448"/>
    </source>
</evidence>
<feature type="transmembrane region" description="Helical" evidence="8">
    <location>
        <begin position="270"/>
        <end position="297"/>
    </location>
</feature>
<feature type="transmembrane region" description="Helical" evidence="8">
    <location>
        <begin position="107"/>
        <end position="124"/>
    </location>
</feature>
<keyword evidence="6 8" id="KW-1133">Transmembrane helix</keyword>
<evidence type="ECO:0000256" key="4">
    <source>
        <dbReference type="ARBA" id="ARBA00022475"/>
    </source>
</evidence>
<dbReference type="PANTHER" id="PTHR22911">
    <property type="entry name" value="ACYL-MALONYL CONDENSING ENZYME-RELATED"/>
    <property type="match status" value="1"/>
</dbReference>
<evidence type="ECO:0000256" key="6">
    <source>
        <dbReference type="ARBA" id="ARBA00022989"/>
    </source>
</evidence>
<feature type="transmembrane region" description="Helical" evidence="8">
    <location>
        <begin position="240"/>
        <end position="264"/>
    </location>
</feature>
<keyword evidence="5 8" id="KW-0812">Transmembrane</keyword>
<dbReference type="EMBL" id="FNZK01000014">
    <property type="protein sequence ID" value="SEJ71153.1"/>
    <property type="molecule type" value="Genomic_DNA"/>
</dbReference>
<dbReference type="Proteomes" id="UP000199662">
    <property type="component" value="Unassembled WGS sequence"/>
</dbReference>
<keyword evidence="11" id="KW-1185">Reference proteome</keyword>
<dbReference type="NCBIfam" id="TIGR00688">
    <property type="entry name" value="rarD"/>
    <property type="match status" value="1"/>
</dbReference>
<dbReference type="Pfam" id="PF00892">
    <property type="entry name" value="EamA"/>
    <property type="match status" value="1"/>
</dbReference>
<evidence type="ECO:0000256" key="8">
    <source>
        <dbReference type="SAM" id="Phobius"/>
    </source>
</evidence>
<dbReference type="GO" id="GO:0005886">
    <property type="term" value="C:plasma membrane"/>
    <property type="evidence" value="ECO:0007669"/>
    <property type="project" value="UniProtKB-SubCell"/>
</dbReference>
<comment type="subcellular location">
    <subcellularLocation>
        <location evidence="1">Cell membrane</location>
        <topology evidence="1">Multi-pass membrane protein</topology>
    </subcellularLocation>
</comment>
<proteinExistence type="inferred from homology"/>
<accession>A0A1H7B011</accession>
<feature type="transmembrane region" description="Helical" evidence="8">
    <location>
        <begin position="7"/>
        <end position="26"/>
    </location>
</feature>
<feature type="transmembrane region" description="Helical" evidence="8">
    <location>
        <begin position="212"/>
        <end position="233"/>
    </location>
</feature>
<keyword evidence="4" id="KW-1003">Cell membrane</keyword>
<protein>
    <submittedName>
        <fullName evidence="10">Chloramphenicol-sensitive protein RarD</fullName>
    </submittedName>
</protein>
<keyword evidence="3" id="KW-0813">Transport</keyword>
<sequence length="307" mass="34125">MKLQDNSGLVAAVGAYVIWGVLPVYWKLLRDVSAPDILAYRILWSLVFMICLIFLLRRHREFIEEVKAIVSSPKKIFVVICGALLISLNWLVYIWAVNEGHMIETSLGYYINPLVNVLLGVGVLNERLNGWQNLAVLLAGAAVGYLTWNFGSVPWASLALAGSFSLYGLCKKMVMVRPITGITLETMLITPIACAYLLYLETTCEHSFSFSFTPTSFFLIGTGIITPIPLLLFAQGANKLPFSILGVIQYVTPTLTLLLGIFLYQETFTSVHFISFSCIWLALLIFSLAKTSFFAVLGKSLAKIFVR</sequence>
<dbReference type="PANTHER" id="PTHR22911:SF137">
    <property type="entry name" value="SOLUTE CARRIER FAMILY 35 MEMBER G2-RELATED"/>
    <property type="match status" value="1"/>
</dbReference>
<dbReference type="RefSeq" id="WP_091832894.1">
    <property type="nucleotide sequence ID" value="NZ_FNZK01000014.1"/>
</dbReference>
<keyword evidence="7 8" id="KW-0472">Membrane</keyword>
<evidence type="ECO:0000313" key="10">
    <source>
        <dbReference type="EMBL" id="SEJ71153.1"/>
    </source>
</evidence>
<feature type="transmembrane region" description="Helical" evidence="8">
    <location>
        <begin position="38"/>
        <end position="56"/>
    </location>
</feature>
<reference evidence="11" key="1">
    <citation type="submission" date="2016-10" db="EMBL/GenBank/DDBJ databases">
        <authorList>
            <person name="Varghese N."/>
            <person name="Submissions S."/>
        </authorList>
    </citation>
    <scope>NUCLEOTIDE SEQUENCE [LARGE SCALE GENOMIC DNA]</scope>
    <source>
        <strain evidence="11">DSM 2179</strain>
    </source>
</reference>
<organism evidence="10 11">
    <name type="scientific">Propionispira arboris</name>
    <dbReference type="NCBI Taxonomy" id="84035"/>
    <lineage>
        <taxon>Bacteria</taxon>
        <taxon>Bacillati</taxon>
        <taxon>Bacillota</taxon>
        <taxon>Negativicutes</taxon>
        <taxon>Selenomonadales</taxon>
        <taxon>Selenomonadaceae</taxon>
        <taxon>Propionispira</taxon>
    </lineage>
</organism>